<reference evidence="3" key="1">
    <citation type="submission" date="2016-07" db="EMBL/GenBank/DDBJ databases">
        <authorList>
            <person name="Florea S."/>
            <person name="Webb J.S."/>
            <person name="Jaromczyk J."/>
            <person name="Schardl C.L."/>
        </authorList>
    </citation>
    <scope>NUCLEOTIDE SEQUENCE [LARGE SCALE GENOMIC DNA]</scope>
    <source>
        <strain evidence="3">KCTC 42131</strain>
    </source>
</reference>
<organism evidence="2 3">
    <name type="scientific">Pseudohongiella acticola</name>
    <dbReference type="NCBI Taxonomy" id="1524254"/>
    <lineage>
        <taxon>Bacteria</taxon>
        <taxon>Pseudomonadati</taxon>
        <taxon>Pseudomonadota</taxon>
        <taxon>Gammaproteobacteria</taxon>
        <taxon>Pseudomonadales</taxon>
        <taxon>Pseudohongiellaceae</taxon>
        <taxon>Pseudohongiella</taxon>
    </lineage>
</organism>
<keyword evidence="3" id="KW-1185">Reference proteome</keyword>
<feature type="transmembrane region" description="Helical" evidence="1">
    <location>
        <begin position="98"/>
        <end position="116"/>
    </location>
</feature>
<dbReference type="RefSeq" id="WP_070117475.1">
    <property type="nucleotide sequence ID" value="NZ_MASR01000001.1"/>
</dbReference>
<dbReference type="STRING" id="1524254.PHACT_09815"/>
<dbReference type="OrthoDB" id="5569385at2"/>
<dbReference type="InterPro" id="IPR046162">
    <property type="entry name" value="DUF6164"/>
</dbReference>
<sequence length="117" mass="13361">MAKLLFRLRHVPDDEAAEVRELLTAHDISFYETSAGNWGISMPGLWLHDNADYAQARSLLDDYQQQRQQRMRAQYQADRAAGTADTLFSLLREDPAKVIAYLFIIVVVAAISILIFY</sequence>
<evidence type="ECO:0000256" key="1">
    <source>
        <dbReference type="SAM" id="Phobius"/>
    </source>
</evidence>
<dbReference type="EMBL" id="MASR01000001">
    <property type="protein sequence ID" value="OFE13398.1"/>
    <property type="molecule type" value="Genomic_DNA"/>
</dbReference>
<dbReference type="Pfam" id="PF19661">
    <property type="entry name" value="DUF6164"/>
    <property type="match status" value="1"/>
</dbReference>
<evidence type="ECO:0000313" key="3">
    <source>
        <dbReference type="Proteomes" id="UP000175669"/>
    </source>
</evidence>
<evidence type="ECO:0000313" key="2">
    <source>
        <dbReference type="EMBL" id="OFE13398.1"/>
    </source>
</evidence>
<comment type="caution">
    <text evidence="2">The sequence shown here is derived from an EMBL/GenBank/DDBJ whole genome shotgun (WGS) entry which is preliminary data.</text>
</comment>
<name>A0A1E8CLT9_9GAMM</name>
<proteinExistence type="predicted"/>
<evidence type="ECO:0008006" key="4">
    <source>
        <dbReference type="Google" id="ProtNLM"/>
    </source>
</evidence>
<dbReference type="AlphaFoldDB" id="A0A1E8CLT9"/>
<dbReference type="Proteomes" id="UP000175669">
    <property type="component" value="Unassembled WGS sequence"/>
</dbReference>
<accession>A0A1E8CLT9</accession>
<keyword evidence="1" id="KW-1133">Transmembrane helix</keyword>
<keyword evidence="1" id="KW-0812">Transmembrane</keyword>
<protein>
    <recommendedName>
        <fullName evidence="4">DUF2007 domain-containing protein</fullName>
    </recommendedName>
</protein>
<keyword evidence="1" id="KW-0472">Membrane</keyword>
<gene>
    <name evidence="2" type="ORF">PHACT_09815</name>
</gene>